<dbReference type="Gene3D" id="3.30.710.10">
    <property type="entry name" value="Potassium Channel Kv1.1, Chain A"/>
    <property type="match status" value="1"/>
</dbReference>
<evidence type="ECO:0000313" key="2">
    <source>
        <dbReference type="Proteomes" id="UP000799750"/>
    </source>
</evidence>
<accession>A0A6A6R8L1</accession>
<evidence type="ECO:0000313" key="1">
    <source>
        <dbReference type="EMBL" id="KAF2500734.1"/>
    </source>
</evidence>
<organism evidence="1 2">
    <name type="scientific">Lophium mytilinum</name>
    <dbReference type="NCBI Taxonomy" id="390894"/>
    <lineage>
        <taxon>Eukaryota</taxon>
        <taxon>Fungi</taxon>
        <taxon>Dikarya</taxon>
        <taxon>Ascomycota</taxon>
        <taxon>Pezizomycotina</taxon>
        <taxon>Dothideomycetes</taxon>
        <taxon>Pleosporomycetidae</taxon>
        <taxon>Mytilinidiales</taxon>
        <taxon>Mytilinidiaceae</taxon>
        <taxon>Lophium</taxon>
    </lineage>
</organism>
<sequence length="352" mass="40394">MVAVMEPVPDGSPSFRDLHRTLITVNVGPDAEPYLIYKELICHYSPHFRAIFNSERWKEGESGIVPLPDVSVRVFAHFHQWLETQSLDHVKDHLDLLDLYIFADSELVNSLQNGIIDKIHERRVVEVTKRMARAENFFDGWTGDAFADMDSPAFSPASSLDHLDRRIRLNSKIIQYFMDCLVYGINYLHLTTFNHVLMYRLPLAYLPIAKVGSEESIIEELPDGMLGAVFIAIVELVRESHAANVVKSSLLNDAITEEFSQLSREALTPMILILLSVLKGTYKSDDPTKHKAFEKHDLCSYHTHKDHLELAKCAHAFQESWRGKGHKVWSEWRRVKKAHDLHARRGFVRAEL</sequence>
<evidence type="ECO:0008006" key="3">
    <source>
        <dbReference type="Google" id="ProtNLM"/>
    </source>
</evidence>
<dbReference type="PANTHER" id="PTHR47843">
    <property type="entry name" value="BTB DOMAIN-CONTAINING PROTEIN-RELATED"/>
    <property type="match status" value="1"/>
</dbReference>
<dbReference type="SUPFAM" id="SSF54695">
    <property type="entry name" value="POZ domain"/>
    <property type="match status" value="1"/>
</dbReference>
<dbReference type="AlphaFoldDB" id="A0A6A6R8L1"/>
<proteinExistence type="predicted"/>
<dbReference type="InterPro" id="IPR011333">
    <property type="entry name" value="SKP1/BTB/POZ_sf"/>
</dbReference>
<dbReference type="PANTHER" id="PTHR47843:SF2">
    <property type="entry name" value="BTB DOMAIN-CONTAINING PROTEIN"/>
    <property type="match status" value="1"/>
</dbReference>
<dbReference type="CDD" id="cd18186">
    <property type="entry name" value="BTB_POZ_ZBTB_KLHL-like"/>
    <property type="match status" value="1"/>
</dbReference>
<dbReference type="EMBL" id="MU004183">
    <property type="protein sequence ID" value="KAF2500734.1"/>
    <property type="molecule type" value="Genomic_DNA"/>
</dbReference>
<protein>
    <recommendedName>
        <fullName evidence="3">BTB domain-containing protein</fullName>
    </recommendedName>
</protein>
<gene>
    <name evidence="1" type="ORF">BU16DRAFT_535288</name>
</gene>
<keyword evidence="2" id="KW-1185">Reference proteome</keyword>
<dbReference type="OrthoDB" id="1022638at2759"/>
<name>A0A6A6R8L1_9PEZI</name>
<reference evidence="1" key="1">
    <citation type="journal article" date="2020" name="Stud. Mycol.">
        <title>101 Dothideomycetes genomes: a test case for predicting lifestyles and emergence of pathogens.</title>
        <authorList>
            <person name="Haridas S."/>
            <person name="Albert R."/>
            <person name="Binder M."/>
            <person name="Bloem J."/>
            <person name="Labutti K."/>
            <person name="Salamov A."/>
            <person name="Andreopoulos B."/>
            <person name="Baker S."/>
            <person name="Barry K."/>
            <person name="Bills G."/>
            <person name="Bluhm B."/>
            <person name="Cannon C."/>
            <person name="Castanera R."/>
            <person name="Culley D."/>
            <person name="Daum C."/>
            <person name="Ezra D."/>
            <person name="Gonzalez J."/>
            <person name="Henrissat B."/>
            <person name="Kuo A."/>
            <person name="Liang C."/>
            <person name="Lipzen A."/>
            <person name="Lutzoni F."/>
            <person name="Magnuson J."/>
            <person name="Mondo S."/>
            <person name="Nolan M."/>
            <person name="Ohm R."/>
            <person name="Pangilinan J."/>
            <person name="Park H.-J."/>
            <person name="Ramirez L."/>
            <person name="Alfaro M."/>
            <person name="Sun H."/>
            <person name="Tritt A."/>
            <person name="Yoshinaga Y."/>
            <person name="Zwiers L.-H."/>
            <person name="Turgeon B."/>
            <person name="Goodwin S."/>
            <person name="Spatafora J."/>
            <person name="Crous P."/>
            <person name="Grigoriev I."/>
        </authorList>
    </citation>
    <scope>NUCLEOTIDE SEQUENCE</scope>
    <source>
        <strain evidence="1">CBS 269.34</strain>
    </source>
</reference>
<dbReference type="Proteomes" id="UP000799750">
    <property type="component" value="Unassembled WGS sequence"/>
</dbReference>